<evidence type="ECO:0000313" key="4">
    <source>
        <dbReference type="EMBL" id="OMF59193.1"/>
    </source>
</evidence>
<keyword evidence="5" id="KW-1185">Reference proteome</keyword>
<keyword evidence="2 3" id="KW-0479">Metal-binding</keyword>
<comment type="caution">
    <text evidence="4">The sequence shown here is derived from an EMBL/GenBank/DDBJ whole genome shotgun (WGS) entry which is preliminary data.</text>
</comment>
<evidence type="ECO:0000256" key="2">
    <source>
        <dbReference type="ARBA" id="ARBA00022723"/>
    </source>
</evidence>
<dbReference type="Proteomes" id="UP000187172">
    <property type="component" value="Unassembled WGS sequence"/>
</dbReference>
<reference evidence="4 5" key="1">
    <citation type="submission" date="2016-11" db="EMBL/GenBank/DDBJ databases">
        <title>Paenibacillus species isolates.</title>
        <authorList>
            <person name="Beno S.M."/>
        </authorList>
    </citation>
    <scope>NUCLEOTIDE SEQUENCE [LARGE SCALE GENOMIC DNA]</scope>
    <source>
        <strain evidence="4 5">FSL R5-0378</strain>
    </source>
</reference>
<feature type="binding site" evidence="3">
    <location>
        <position position="122"/>
    </location>
    <ligand>
        <name>a divalent metal cation</name>
        <dbReference type="ChEBI" id="CHEBI:60240"/>
    </ligand>
</feature>
<evidence type="ECO:0000313" key="5">
    <source>
        <dbReference type="Proteomes" id="UP000187172"/>
    </source>
</evidence>
<dbReference type="STRING" id="297318.BK138_10075"/>
<organism evidence="4 5">
    <name type="scientific">Paenibacillus rhizosphaerae</name>
    <dbReference type="NCBI Taxonomy" id="297318"/>
    <lineage>
        <taxon>Bacteria</taxon>
        <taxon>Bacillati</taxon>
        <taxon>Bacillota</taxon>
        <taxon>Bacilli</taxon>
        <taxon>Bacillales</taxon>
        <taxon>Paenibacillaceae</taxon>
        <taxon>Paenibacillus</taxon>
    </lineage>
</organism>
<dbReference type="PANTHER" id="PTHR37302">
    <property type="entry name" value="SLR1116 PROTEIN"/>
    <property type="match status" value="1"/>
</dbReference>
<proteinExistence type="inferred from homology"/>
<sequence length="155" mass="17991">MKTIRSMFEQLYWADKRILDALEAGGDGESEAEAVRLLSHTLRAEQVWFTRLQGRDSNHLPLWPNDSLDDCKRLAQEMREAFSAYLAELTDERLDDVISYINQYGRSYRTSVQDILTHLALHGQYHRGQINMKLRTAGMEPVNVDYITFVRLQGQ</sequence>
<comment type="similarity">
    <text evidence="1">Belongs to the DinB family.</text>
</comment>
<dbReference type="AlphaFoldDB" id="A0A1R1F4Z7"/>
<dbReference type="EMBL" id="MRTP01000001">
    <property type="protein sequence ID" value="OMF59193.1"/>
    <property type="molecule type" value="Genomic_DNA"/>
</dbReference>
<gene>
    <name evidence="4" type="ORF">BK138_10075</name>
</gene>
<dbReference type="SUPFAM" id="SSF109854">
    <property type="entry name" value="DinB/YfiT-like putative metalloenzymes"/>
    <property type="match status" value="1"/>
</dbReference>
<dbReference type="InterPro" id="IPR034660">
    <property type="entry name" value="DinB/YfiT-like"/>
</dbReference>
<dbReference type="PANTHER" id="PTHR37302:SF3">
    <property type="entry name" value="DAMAGE-INDUCIBLE PROTEIN DINB"/>
    <property type="match status" value="1"/>
</dbReference>
<feature type="binding site" evidence="3">
    <location>
        <position position="40"/>
    </location>
    <ligand>
        <name>a divalent metal cation</name>
        <dbReference type="ChEBI" id="CHEBI:60240"/>
    </ligand>
</feature>
<accession>A0A1R1F4Z7</accession>
<dbReference type="Gene3D" id="1.20.120.450">
    <property type="entry name" value="dinb family like domain"/>
    <property type="match status" value="1"/>
</dbReference>
<name>A0A1R1F4Z7_9BACL</name>
<dbReference type="Pfam" id="PF05163">
    <property type="entry name" value="DinB"/>
    <property type="match status" value="1"/>
</dbReference>
<dbReference type="RefSeq" id="WP_076169600.1">
    <property type="nucleotide sequence ID" value="NZ_MRTP01000001.1"/>
</dbReference>
<dbReference type="InterPro" id="IPR007837">
    <property type="entry name" value="DinB"/>
</dbReference>
<protein>
    <submittedName>
        <fullName evidence="4">Damage-inducible protein DinB</fullName>
    </submittedName>
</protein>
<dbReference type="GO" id="GO:0046872">
    <property type="term" value="F:metal ion binding"/>
    <property type="evidence" value="ECO:0007669"/>
    <property type="project" value="UniProtKB-KW"/>
</dbReference>
<evidence type="ECO:0000256" key="3">
    <source>
        <dbReference type="PIRSR" id="PIRSR607837-1"/>
    </source>
</evidence>
<feature type="binding site" evidence="3">
    <location>
        <position position="126"/>
    </location>
    <ligand>
        <name>a divalent metal cation</name>
        <dbReference type="ChEBI" id="CHEBI:60240"/>
    </ligand>
</feature>
<evidence type="ECO:0000256" key="1">
    <source>
        <dbReference type="ARBA" id="ARBA00008635"/>
    </source>
</evidence>